<dbReference type="Proteomes" id="UP001501682">
    <property type="component" value="Unassembled WGS sequence"/>
</dbReference>
<reference evidence="2" key="1">
    <citation type="journal article" date="2019" name="Int. J. Syst. Evol. Microbiol.">
        <title>The Global Catalogue of Microorganisms (GCM) 10K type strain sequencing project: providing services to taxonomists for standard genome sequencing and annotation.</title>
        <authorList>
            <consortium name="The Broad Institute Genomics Platform"/>
            <consortium name="The Broad Institute Genome Sequencing Center for Infectious Disease"/>
            <person name="Wu L."/>
            <person name="Ma J."/>
        </authorList>
    </citation>
    <scope>NUCLEOTIDE SEQUENCE [LARGE SCALE GENOMIC DNA]</scope>
    <source>
        <strain evidence="2">JCM 17633</strain>
    </source>
</reference>
<dbReference type="EMBL" id="BAABCB010000005">
    <property type="protein sequence ID" value="GAA4240918.1"/>
    <property type="molecule type" value="Genomic_DNA"/>
</dbReference>
<accession>A0ABP8CLS4</accession>
<evidence type="ECO:0000313" key="2">
    <source>
        <dbReference type="Proteomes" id="UP001501682"/>
    </source>
</evidence>
<name>A0ABP8CLS4_9FLAO</name>
<proteinExistence type="predicted"/>
<protein>
    <submittedName>
        <fullName evidence="1">Uncharacterized protein</fullName>
    </submittedName>
</protein>
<evidence type="ECO:0000313" key="1">
    <source>
        <dbReference type="EMBL" id="GAA4240918.1"/>
    </source>
</evidence>
<organism evidence="1 2">
    <name type="scientific">Winogradskyella damuponensis</name>
    <dbReference type="NCBI Taxonomy" id="943939"/>
    <lineage>
        <taxon>Bacteria</taxon>
        <taxon>Pseudomonadati</taxon>
        <taxon>Bacteroidota</taxon>
        <taxon>Flavobacteriia</taxon>
        <taxon>Flavobacteriales</taxon>
        <taxon>Flavobacteriaceae</taxon>
        <taxon>Winogradskyella</taxon>
    </lineage>
</organism>
<keyword evidence="2" id="KW-1185">Reference proteome</keyword>
<sequence length="51" mass="5953">MIVGIKCHLSNVSNVNKFATINHIRLEIVNKFDLIFNTIIVNFVYSQKFKQ</sequence>
<gene>
    <name evidence="1" type="ORF">GCM10022292_05270</name>
</gene>
<comment type="caution">
    <text evidence="1">The sequence shown here is derived from an EMBL/GenBank/DDBJ whole genome shotgun (WGS) entry which is preliminary data.</text>
</comment>